<dbReference type="EMBL" id="NCVQ01000006">
    <property type="protein sequence ID" value="PWZ19838.1"/>
    <property type="molecule type" value="Genomic_DNA"/>
</dbReference>
<organism evidence="1">
    <name type="scientific">Zea mays</name>
    <name type="common">Maize</name>
    <dbReference type="NCBI Taxonomy" id="4577"/>
    <lineage>
        <taxon>Eukaryota</taxon>
        <taxon>Viridiplantae</taxon>
        <taxon>Streptophyta</taxon>
        <taxon>Embryophyta</taxon>
        <taxon>Tracheophyta</taxon>
        <taxon>Spermatophyta</taxon>
        <taxon>Magnoliopsida</taxon>
        <taxon>Liliopsida</taxon>
        <taxon>Poales</taxon>
        <taxon>Poaceae</taxon>
        <taxon>PACMAD clade</taxon>
        <taxon>Panicoideae</taxon>
        <taxon>Andropogonodae</taxon>
        <taxon>Andropogoneae</taxon>
        <taxon>Tripsacinae</taxon>
        <taxon>Zea</taxon>
    </lineage>
</organism>
<dbReference type="Gene3D" id="1.25.40.10">
    <property type="entry name" value="Tetratricopeptide repeat domain"/>
    <property type="match status" value="1"/>
</dbReference>
<name>A0A3L6EGS5_MAIZE</name>
<sequence>MLLRAAPAVLLRVAPHAAPDTATFRILTAALCRVGQPSTAADLLYYMSPLLLDPDTCHCHAVLASLCHRGTTA</sequence>
<protein>
    <recommendedName>
        <fullName evidence="2">Pentatricopeptide repeat-containing protein</fullName>
    </recommendedName>
</protein>
<evidence type="ECO:0000313" key="1">
    <source>
        <dbReference type="EMBL" id="PWZ19838.1"/>
    </source>
</evidence>
<dbReference type="Proteomes" id="UP000251960">
    <property type="component" value="Chromosome 5"/>
</dbReference>
<reference evidence="1" key="1">
    <citation type="journal article" date="2018" name="Nat. Genet.">
        <title>Extensive intraspecific gene order and gene structural variations between Mo17 and other maize genomes.</title>
        <authorList>
            <person name="Sun S."/>
            <person name="Zhou Y."/>
            <person name="Chen J."/>
            <person name="Shi J."/>
            <person name="Zhao H."/>
            <person name="Zhao H."/>
            <person name="Song W."/>
            <person name="Zhang M."/>
            <person name="Cui Y."/>
            <person name="Dong X."/>
            <person name="Liu H."/>
            <person name="Ma X."/>
            <person name="Jiao Y."/>
            <person name="Wang B."/>
            <person name="Wei X."/>
            <person name="Stein J.C."/>
            <person name="Glaubitz J.C."/>
            <person name="Lu F."/>
            <person name="Yu G."/>
            <person name="Liang C."/>
            <person name="Fengler K."/>
            <person name="Li B."/>
            <person name="Rafalski A."/>
            <person name="Schnable P.S."/>
            <person name="Ware D.H."/>
            <person name="Buckler E.S."/>
            <person name="Lai J."/>
        </authorList>
    </citation>
    <scope>NUCLEOTIDE SEQUENCE [LARGE SCALE GENOMIC DNA]</scope>
    <source>
        <tissue evidence="1">Seedling</tissue>
    </source>
</reference>
<proteinExistence type="predicted"/>
<dbReference type="AlphaFoldDB" id="A0A3L6EGS5"/>
<gene>
    <name evidence="1" type="ORF">Zm00014a_021889</name>
</gene>
<comment type="caution">
    <text evidence="1">The sequence shown here is derived from an EMBL/GenBank/DDBJ whole genome shotgun (WGS) entry which is preliminary data.</text>
</comment>
<dbReference type="InterPro" id="IPR011990">
    <property type="entry name" value="TPR-like_helical_dom_sf"/>
</dbReference>
<accession>A0A3L6EGS5</accession>
<evidence type="ECO:0008006" key="2">
    <source>
        <dbReference type="Google" id="ProtNLM"/>
    </source>
</evidence>